<dbReference type="RefSeq" id="WP_135397655.1">
    <property type="nucleotide sequence ID" value="NZ_SRMB01000005.1"/>
</dbReference>
<keyword evidence="2" id="KW-1185">Reference proteome</keyword>
<sequence length="517" mass="56033">MQHRLLLRFLFLNLFGIGWIAPARATHILGGDLTYEYAGTSNDYRKYHVTARVYREWATSSVDFGPQMPLSVSKDGCDMSEVGSFKTNLNRTSSAFVAPTGCATGFTYQLQIFEGEIMLERGQWLLSINEENRSDGMRNIVESVNKAFHVEAYLNNTSLLTNNSPKFTSNTLPYLCGNQAHRYSFSAFDVDGDSLTYESVQPQAPVQALTNPCGAGIAYSSYRSGVFVDPVTGEGGVYPAGTYSATYPLTSFQVVNGVVVPFFQLSPSTGELLAKPVLVATGPYVVAVRVNEFRKLGGTWTKIGSVVRDVIYTVFNGQGNRNPVLSGLQIGTNPTTQSPDQLIPVTAGQTITLTLSATDPDAGQTTRISSDVASFIPGASFQTLTNNRGQLTWQVPATLKAGRYSCTVTVADNVSCPYNGSEVRTLTFRVSGTTLAAKAAQLETVAAFPVPFHERVQFQLTARTTQAVVVTDELGRPVARLSSRPDGLVVWQPGAEVPAGLYFARTTDGRQVARLLR</sequence>
<evidence type="ECO:0000313" key="2">
    <source>
        <dbReference type="Proteomes" id="UP000298471"/>
    </source>
</evidence>
<evidence type="ECO:0008006" key="3">
    <source>
        <dbReference type="Google" id="ProtNLM"/>
    </source>
</evidence>
<accession>A0A4Z0Q030</accession>
<name>A0A4Z0Q030_9BACT</name>
<reference evidence="1 2" key="1">
    <citation type="submission" date="2019-04" db="EMBL/GenBank/DDBJ databases">
        <authorList>
            <person name="Feng G."/>
            <person name="Zhang J."/>
            <person name="Zhu H."/>
        </authorList>
    </citation>
    <scope>NUCLEOTIDE SEQUENCE [LARGE SCALE GENOMIC DNA]</scope>
    <source>
        <strain evidence="1 2">9PBR-1</strain>
    </source>
</reference>
<dbReference type="OrthoDB" id="864079at2"/>
<dbReference type="EMBL" id="SRMB01000005">
    <property type="protein sequence ID" value="TGE22846.1"/>
    <property type="molecule type" value="Genomic_DNA"/>
</dbReference>
<gene>
    <name evidence="1" type="ORF">E5K02_21005</name>
</gene>
<dbReference type="AlphaFoldDB" id="A0A4Z0Q030"/>
<comment type="caution">
    <text evidence="1">The sequence shown here is derived from an EMBL/GenBank/DDBJ whole genome shotgun (WGS) entry which is preliminary data.</text>
</comment>
<dbReference type="Proteomes" id="UP000298471">
    <property type="component" value="Unassembled WGS sequence"/>
</dbReference>
<evidence type="ECO:0000313" key="1">
    <source>
        <dbReference type="EMBL" id="TGE22846.1"/>
    </source>
</evidence>
<protein>
    <recommendedName>
        <fullName evidence="3">T9SS type A sorting domain-containing protein</fullName>
    </recommendedName>
</protein>
<proteinExistence type="predicted"/>
<organism evidence="1 2">
    <name type="scientific">Hymenobacter metallicola</name>
    <dbReference type="NCBI Taxonomy" id="2563114"/>
    <lineage>
        <taxon>Bacteria</taxon>
        <taxon>Pseudomonadati</taxon>
        <taxon>Bacteroidota</taxon>
        <taxon>Cytophagia</taxon>
        <taxon>Cytophagales</taxon>
        <taxon>Hymenobacteraceae</taxon>
        <taxon>Hymenobacter</taxon>
    </lineage>
</organism>